<evidence type="ECO:0000313" key="6">
    <source>
        <dbReference type="Proteomes" id="UP001063166"/>
    </source>
</evidence>
<evidence type="ECO:0000256" key="1">
    <source>
        <dbReference type="ARBA" id="ARBA00007119"/>
    </source>
</evidence>
<sequence length="389" mass="43286">MDSTQHPALPASLSEEAKANSEAWRNRLRELEVLPITDLKQSEVNLRRAHQVLTYLLHFYVHPLPPDGEIRIPVSISLPLLQVSAELQIPPVMTYGDDVMYNWTLKEPTADGVPTSNNLRSQASFTGAVDEEAFYLAPVRVELRGAEALRLMQNMLDDLSTGSADLRARITQTLKAMTTVIKDLKDALLSVREDCNPDFFYRSIRPWLVGADSDPAKRPWIFEGLERDPSLTAPTQLSGSSAAQSALIQALDIFLGIAKSGPVADASSTSISTPFAQRMRVYMPRRHRVFLEQLDEYGRVLREFVSGRKDAELAEAYNAAVTALKEFRDAHMIIITLYIIGPSKRVAREEAEAHGRDTGMEKELKGSAGGDLARLLKDFRERTTSALLP</sequence>
<keyword evidence="3 4" id="KW-0408">Iron</keyword>
<reference evidence="5" key="1">
    <citation type="submission" date="2022-07" db="EMBL/GenBank/DDBJ databases">
        <title>The genome of Lyophyllum shimeji provides insight into the initial evolution of ectomycorrhizal fungal genome.</title>
        <authorList>
            <person name="Kobayashi Y."/>
            <person name="Shibata T."/>
            <person name="Hirakawa H."/>
            <person name="Shigenobu S."/>
            <person name="Nishiyama T."/>
            <person name="Yamada A."/>
            <person name="Hasebe M."/>
            <person name="Kawaguchi M."/>
        </authorList>
    </citation>
    <scope>NUCLEOTIDE SEQUENCE</scope>
    <source>
        <strain evidence="5">AT787</strain>
    </source>
</reference>
<dbReference type="EMBL" id="BRPK01000008">
    <property type="protein sequence ID" value="GLB40735.1"/>
    <property type="molecule type" value="Genomic_DNA"/>
</dbReference>
<comment type="caution">
    <text evidence="5">The sequence shown here is derived from an EMBL/GenBank/DDBJ whole genome shotgun (WGS) entry which is preliminary data.</text>
</comment>
<dbReference type="Proteomes" id="UP001063166">
    <property type="component" value="Unassembled WGS sequence"/>
</dbReference>
<dbReference type="Gene3D" id="1.20.58.480">
    <property type="match status" value="1"/>
</dbReference>
<evidence type="ECO:0000256" key="3">
    <source>
        <dbReference type="ARBA" id="ARBA00023004"/>
    </source>
</evidence>
<dbReference type="PANTHER" id="PTHR28657">
    <property type="entry name" value="INDOLEAMINE 2,3-DIOXYGENASE"/>
    <property type="match status" value="1"/>
</dbReference>
<dbReference type="Pfam" id="PF01231">
    <property type="entry name" value="IDO"/>
    <property type="match status" value="1"/>
</dbReference>
<dbReference type="InterPro" id="IPR000898">
    <property type="entry name" value="Indolamine_dOase"/>
</dbReference>
<dbReference type="InterPro" id="IPR037217">
    <property type="entry name" value="Trp/Indoleamine_2_3_dOase-like"/>
</dbReference>
<evidence type="ECO:0000256" key="2">
    <source>
        <dbReference type="ARBA" id="ARBA00022723"/>
    </source>
</evidence>
<proteinExistence type="inferred from homology"/>
<dbReference type="GO" id="GO:0034354">
    <property type="term" value="P:'de novo' NAD+ biosynthetic process from L-tryptophan"/>
    <property type="evidence" value="ECO:0007669"/>
    <property type="project" value="TreeGrafter"/>
</dbReference>
<dbReference type="GO" id="GO:0005737">
    <property type="term" value="C:cytoplasm"/>
    <property type="evidence" value="ECO:0007669"/>
    <property type="project" value="TreeGrafter"/>
</dbReference>
<organism evidence="5 6">
    <name type="scientific">Lyophyllum shimeji</name>
    <name type="common">Hon-shimeji</name>
    <name type="synonym">Tricholoma shimeji</name>
    <dbReference type="NCBI Taxonomy" id="47721"/>
    <lineage>
        <taxon>Eukaryota</taxon>
        <taxon>Fungi</taxon>
        <taxon>Dikarya</taxon>
        <taxon>Basidiomycota</taxon>
        <taxon>Agaricomycotina</taxon>
        <taxon>Agaricomycetes</taxon>
        <taxon>Agaricomycetidae</taxon>
        <taxon>Agaricales</taxon>
        <taxon>Tricholomatineae</taxon>
        <taxon>Lyophyllaceae</taxon>
        <taxon>Lyophyllum</taxon>
    </lineage>
</organism>
<keyword evidence="4" id="KW-0349">Heme</keyword>
<comment type="similarity">
    <text evidence="1">Belongs to the indoleamine 2,3-dioxygenase family.</text>
</comment>
<dbReference type="PANTHER" id="PTHR28657:SF5">
    <property type="entry name" value="INDOLEAMINE 2,3-DIOXYGENASE"/>
    <property type="match status" value="1"/>
</dbReference>
<keyword evidence="2 4" id="KW-0479">Metal-binding</keyword>
<feature type="binding site" description="proximal binding residue" evidence="4">
    <location>
        <position position="331"/>
    </location>
    <ligand>
        <name>heme b</name>
        <dbReference type="ChEBI" id="CHEBI:60344"/>
    </ligand>
    <ligandPart>
        <name>Fe</name>
        <dbReference type="ChEBI" id="CHEBI:18248"/>
    </ligandPart>
</feature>
<name>A0A9P3UQZ6_LYOSH</name>
<accession>A0A9P3UQZ6</accession>
<dbReference type="OrthoDB" id="540174at2759"/>
<keyword evidence="6" id="KW-1185">Reference proteome</keyword>
<dbReference type="GO" id="GO:0046872">
    <property type="term" value="F:metal ion binding"/>
    <property type="evidence" value="ECO:0007669"/>
    <property type="project" value="UniProtKB-KW"/>
</dbReference>
<gene>
    <name evidence="5" type="ORF">LshimejAT787_0806060</name>
</gene>
<evidence type="ECO:0000313" key="5">
    <source>
        <dbReference type="EMBL" id="GLB40735.1"/>
    </source>
</evidence>
<dbReference type="AlphaFoldDB" id="A0A9P3UQZ6"/>
<dbReference type="GO" id="GO:0033754">
    <property type="term" value="F:indoleamine 2,3-dioxygenase activity"/>
    <property type="evidence" value="ECO:0007669"/>
    <property type="project" value="TreeGrafter"/>
</dbReference>
<dbReference type="SUPFAM" id="SSF140959">
    <property type="entry name" value="Indolic compounds 2,3-dioxygenase-like"/>
    <property type="match status" value="1"/>
</dbReference>
<evidence type="ECO:0000256" key="4">
    <source>
        <dbReference type="PIRSR" id="PIRSR600898-1"/>
    </source>
</evidence>
<dbReference type="GO" id="GO:0019441">
    <property type="term" value="P:L-tryptophan catabolic process to kynurenine"/>
    <property type="evidence" value="ECO:0007669"/>
    <property type="project" value="InterPro"/>
</dbReference>
<dbReference type="GO" id="GO:0020037">
    <property type="term" value="F:heme binding"/>
    <property type="evidence" value="ECO:0007669"/>
    <property type="project" value="InterPro"/>
</dbReference>
<protein>
    <submittedName>
        <fullName evidence="5">Indoleamine 2,3-dioxygenase</fullName>
    </submittedName>
</protein>